<dbReference type="InterPro" id="IPR020846">
    <property type="entry name" value="MFS_dom"/>
</dbReference>
<keyword evidence="3" id="KW-1003">Cell membrane</keyword>
<evidence type="ECO:0000256" key="1">
    <source>
        <dbReference type="ARBA" id="ARBA00004651"/>
    </source>
</evidence>
<dbReference type="InterPro" id="IPR005828">
    <property type="entry name" value="MFS_sugar_transport-like"/>
</dbReference>
<protein>
    <submittedName>
        <fullName evidence="10">MFS transporter</fullName>
    </submittedName>
</protein>
<dbReference type="InterPro" id="IPR005829">
    <property type="entry name" value="Sugar_transporter_CS"/>
</dbReference>
<dbReference type="EMBL" id="BAAAZN010000001">
    <property type="protein sequence ID" value="GAA3527598.1"/>
    <property type="molecule type" value="Genomic_DNA"/>
</dbReference>
<keyword evidence="6 8" id="KW-0472">Membrane</keyword>
<reference evidence="11" key="1">
    <citation type="journal article" date="2019" name="Int. J. Syst. Evol. Microbiol.">
        <title>The Global Catalogue of Microorganisms (GCM) 10K type strain sequencing project: providing services to taxonomists for standard genome sequencing and annotation.</title>
        <authorList>
            <consortium name="The Broad Institute Genomics Platform"/>
            <consortium name="The Broad Institute Genome Sequencing Center for Infectious Disease"/>
            <person name="Wu L."/>
            <person name="Ma J."/>
        </authorList>
    </citation>
    <scope>NUCLEOTIDE SEQUENCE [LARGE SCALE GENOMIC DNA]</scope>
    <source>
        <strain evidence="11">JCM 16898</strain>
    </source>
</reference>
<comment type="caution">
    <text evidence="10">The sequence shown here is derived from an EMBL/GenBank/DDBJ whole genome shotgun (WGS) entry which is preliminary data.</text>
</comment>
<dbReference type="InterPro" id="IPR011701">
    <property type="entry name" value="MFS"/>
</dbReference>
<keyword evidence="2" id="KW-0813">Transport</keyword>
<evidence type="ECO:0000256" key="3">
    <source>
        <dbReference type="ARBA" id="ARBA00022475"/>
    </source>
</evidence>
<feature type="transmembrane region" description="Helical" evidence="8">
    <location>
        <begin position="337"/>
        <end position="360"/>
    </location>
</feature>
<evidence type="ECO:0000256" key="2">
    <source>
        <dbReference type="ARBA" id="ARBA00022448"/>
    </source>
</evidence>
<evidence type="ECO:0000259" key="9">
    <source>
        <dbReference type="PROSITE" id="PS50850"/>
    </source>
</evidence>
<feature type="transmembrane region" description="Helical" evidence="8">
    <location>
        <begin position="89"/>
        <end position="111"/>
    </location>
</feature>
<feature type="transmembrane region" description="Helical" evidence="8">
    <location>
        <begin position="163"/>
        <end position="182"/>
    </location>
</feature>
<evidence type="ECO:0000256" key="4">
    <source>
        <dbReference type="ARBA" id="ARBA00022692"/>
    </source>
</evidence>
<keyword evidence="11" id="KW-1185">Reference proteome</keyword>
<name>A0ABP6V2H2_9PSEU</name>
<feature type="transmembrane region" description="Helical" evidence="8">
    <location>
        <begin position="117"/>
        <end position="142"/>
    </location>
</feature>
<evidence type="ECO:0000256" key="8">
    <source>
        <dbReference type="SAM" id="Phobius"/>
    </source>
</evidence>
<dbReference type="RefSeq" id="WP_344855379.1">
    <property type="nucleotide sequence ID" value="NZ_BAAAZN010000001.1"/>
</dbReference>
<feature type="transmembrane region" description="Helical" evidence="8">
    <location>
        <begin position="188"/>
        <end position="207"/>
    </location>
</feature>
<dbReference type="CDD" id="cd17369">
    <property type="entry name" value="MFS_ShiA_like"/>
    <property type="match status" value="1"/>
</dbReference>
<feature type="region of interest" description="Disordered" evidence="7">
    <location>
        <begin position="435"/>
        <end position="459"/>
    </location>
</feature>
<dbReference type="PROSITE" id="PS00217">
    <property type="entry name" value="SUGAR_TRANSPORT_2"/>
    <property type="match status" value="1"/>
</dbReference>
<dbReference type="PANTHER" id="PTHR43045:SF1">
    <property type="entry name" value="SHIKIMATE TRANSPORTER"/>
    <property type="match status" value="1"/>
</dbReference>
<evidence type="ECO:0000313" key="11">
    <source>
        <dbReference type="Proteomes" id="UP001500689"/>
    </source>
</evidence>
<feature type="transmembrane region" description="Helical" evidence="8">
    <location>
        <begin position="54"/>
        <end position="77"/>
    </location>
</feature>
<feature type="transmembrane region" description="Helical" evidence="8">
    <location>
        <begin position="407"/>
        <end position="425"/>
    </location>
</feature>
<keyword evidence="4 8" id="KW-0812">Transmembrane</keyword>
<dbReference type="Proteomes" id="UP001500689">
    <property type="component" value="Unassembled WGS sequence"/>
</dbReference>
<dbReference type="PROSITE" id="PS50850">
    <property type="entry name" value="MFS"/>
    <property type="match status" value="1"/>
</dbReference>
<feature type="transmembrane region" description="Helical" evidence="8">
    <location>
        <begin position="283"/>
        <end position="300"/>
    </location>
</feature>
<dbReference type="Gene3D" id="1.20.1250.20">
    <property type="entry name" value="MFS general substrate transporter like domains"/>
    <property type="match status" value="2"/>
</dbReference>
<dbReference type="SUPFAM" id="SSF103473">
    <property type="entry name" value="MFS general substrate transporter"/>
    <property type="match status" value="1"/>
</dbReference>
<proteinExistence type="predicted"/>
<evidence type="ECO:0000256" key="5">
    <source>
        <dbReference type="ARBA" id="ARBA00022989"/>
    </source>
</evidence>
<feature type="domain" description="Major facilitator superfamily (MFS) profile" evidence="9">
    <location>
        <begin position="16"/>
        <end position="430"/>
    </location>
</feature>
<accession>A0ABP6V2H2</accession>
<gene>
    <name evidence="10" type="ORF">GCM10022222_08240</name>
</gene>
<keyword evidence="5 8" id="KW-1133">Transmembrane helix</keyword>
<dbReference type="InterPro" id="IPR036259">
    <property type="entry name" value="MFS_trans_sf"/>
</dbReference>
<dbReference type="Pfam" id="PF00083">
    <property type="entry name" value="Sugar_tr"/>
    <property type="match status" value="1"/>
</dbReference>
<evidence type="ECO:0000313" key="10">
    <source>
        <dbReference type="EMBL" id="GAA3527598.1"/>
    </source>
</evidence>
<dbReference type="Pfam" id="PF07690">
    <property type="entry name" value="MFS_1"/>
    <property type="match status" value="1"/>
</dbReference>
<feature type="transmembrane region" description="Helical" evidence="8">
    <location>
        <begin position="381"/>
        <end position="401"/>
    </location>
</feature>
<evidence type="ECO:0000256" key="7">
    <source>
        <dbReference type="SAM" id="MobiDB-lite"/>
    </source>
</evidence>
<organism evidence="10 11">
    <name type="scientific">Amycolatopsis ultiminotia</name>
    <dbReference type="NCBI Taxonomy" id="543629"/>
    <lineage>
        <taxon>Bacteria</taxon>
        <taxon>Bacillati</taxon>
        <taxon>Actinomycetota</taxon>
        <taxon>Actinomycetes</taxon>
        <taxon>Pseudonocardiales</taxon>
        <taxon>Pseudonocardiaceae</taxon>
        <taxon>Amycolatopsis</taxon>
    </lineage>
</organism>
<feature type="transmembrane region" description="Helical" evidence="8">
    <location>
        <begin position="20"/>
        <end position="42"/>
    </location>
</feature>
<dbReference type="PANTHER" id="PTHR43045">
    <property type="entry name" value="SHIKIMATE TRANSPORTER"/>
    <property type="match status" value="1"/>
</dbReference>
<feature type="transmembrane region" description="Helical" evidence="8">
    <location>
        <begin position="259"/>
        <end position="277"/>
    </location>
</feature>
<feature type="transmembrane region" description="Helical" evidence="8">
    <location>
        <begin position="312"/>
        <end position="331"/>
    </location>
</feature>
<sequence length="459" mass="48658">MSDQSASPVHRQSRRASLAAFVGTVLEWYDFIVYGTAAAIILNSQFFPSDDPLVGTLAAFATYAVGFLARPLGGLVLGRFGDRVGRRRMLVLTLVLMGVSTTAVGLLPTYAQIGMPAPILLVLMRLVQGFGAGGEYAGAVVLSVEHSAPERRGLAGSAGPLGYAVATLLGNGVFSLFLLLPREQFASWGWRVPFLLGSLCLLVGYLVRRQVEEPPAFVETKVEAASAQPPAPGGVFAAIRRHPRSFLVVVGTRMGENGFAYLLPVFGVAYVATTLGLGRSLGLWSVMIASAVQAVLIPLCGMLSDRVGRKPVFVVGILGSALWMVPFFLLTDTRTTSWVVLAFVVGLGIFYPAMLAPQAAWYAELFDTEFRMSGFAFSREVGSVLSGGVAPFIATALYAWAGTWWPILVYMGGLAVLTLVALAMGPETVRRALGRTGTDAEQPSTAAPASCPGSRRSQG</sequence>
<evidence type="ECO:0000256" key="6">
    <source>
        <dbReference type="ARBA" id="ARBA00023136"/>
    </source>
</evidence>
<comment type="subcellular location">
    <subcellularLocation>
        <location evidence="1">Cell membrane</location>
        <topology evidence="1">Multi-pass membrane protein</topology>
    </subcellularLocation>
</comment>